<dbReference type="EMBL" id="CAJVPY010000785">
    <property type="protein sequence ID" value="CAG8491883.1"/>
    <property type="molecule type" value="Genomic_DNA"/>
</dbReference>
<comment type="caution">
    <text evidence="1">The sequence shown here is derived from an EMBL/GenBank/DDBJ whole genome shotgun (WGS) entry which is preliminary data.</text>
</comment>
<name>A0A9N8WSC9_9GLOM</name>
<reference evidence="1" key="1">
    <citation type="submission" date="2021-06" db="EMBL/GenBank/DDBJ databases">
        <authorList>
            <person name="Kallberg Y."/>
            <person name="Tangrot J."/>
            <person name="Rosling A."/>
        </authorList>
    </citation>
    <scope>NUCLEOTIDE SEQUENCE</scope>
    <source>
        <strain evidence="1">MA453B</strain>
    </source>
</reference>
<keyword evidence="2" id="KW-1185">Reference proteome</keyword>
<gene>
    <name evidence="1" type="ORF">DERYTH_LOCUS2454</name>
</gene>
<organism evidence="1 2">
    <name type="scientific">Dentiscutata erythropus</name>
    <dbReference type="NCBI Taxonomy" id="1348616"/>
    <lineage>
        <taxon>Eukaryota</taxon>
        <taxon>Fungi</taxon>
        <taxon>Fungi incertae sedis</taxon>
        <taxon>Mucoromycota</taxon>
        <taxon>Glomeromycotina</taxon>
        <taxon>Glomeromycetes</taxon>
        <taxon>Diversisporales</taxon>
        <taxon>Gigasporaceae</taxon>
        <taxon>Dentiscutata</taxon>
    </lineage>
</organism>
<accession>A0A9N8WSC9</accession>
<evidence type="ECO:0000313" key="2">
    <source>
        <dbReference type="Proteomes" id="UP000789405"/>
    </source>
</evidence>
<dbReference type="Proteomes" id="UP000789405">
    <property type="component" value="Unassembled WGS sequence"/>
</dbReference>
<sequence>MDIHIQGVLILKDAMRIGKYLKASEKNRKKDSISGVKGLLQMNKTHFEGVASIEDSVHYTGKDYNKCLLHHKKPINPNDPKSKIMLCRCDYFDLEKHCEWCNKDCKKYRTWARFDDKSGPFEFGIYKAKNNNPFGKNKFVDRTPDKHQVSIEIMKDLIKNDLFGDEAVIKYAPKMSNWVLDLKNVYVIHFSNISSDDSDYTRKKKKGKMVVIDSIAKNLIAEKESIDLEQARIQSNYVELNNKSQDPEEFLSESELYESDVILDISEDMLRNASI</sequence>
<proteinExistence type="predicted"/>
<evidence type="ECO:0000313" key="1">
    <source>
        <dbReference type="EMBL" id="CAG8491883.1"/>
    </source>
</evidence>
<protein>
    <submittedName>
        <fullName evidence="1">6662_t:CDS:1</fullName>
    </submittedName>
</protein>
<dbReference type="AlphaFoldDB" id="A0A9N8WSC9"/>